<gene>
    <name evidence="6" type="ORF">AXI58_16935</name>
</gene>
<keyword evidence="7" id="KW-1185">Reference proteome</keyword>
<evidence type="ECO:0000313" key="6">
    <source>
        <dbReference type="EMBL" id="KXZ18496.1"/>
    </source>
</evidence>
<dbReference type="AlphaFoldDB" id="A0A150F6K5"/>
<feature type="binding site" evidence="4">
    <location>
        <begin position="132"/>
        <end position="140"/>
    </location>
    <ligand>
        <name>ATP</name>
        <dbReference type="ChEBI" id="CHEBI:30616"/>
    </ligand>
</feature>
<dbReference type="PANTHER" id="PTHR23407:SF1">
    <property type="entry name" value="5-FORMYLTETRAHYDROFOLATE CYCLO-LIGASE"/>
    <property type="match status" value="1"/>
</dbReference>
<dbReference type="GO" id="GO:0030272">
    <property type="term" value="F:5-formyltetrahydrofolate cyclo-ligase activity"/>
    <property type="evidence" value="ECO:0007669"/>
    <property type="project" value="UniProtKB-EC"/>
</dbReference>
<reference evidence="7" key="1">
    <citation type="submission" date="2016-02" db="EMBL/GenBank/DDBJ databases">
        <authorList>
            <person name="Dunlap C."/>
        </authorList>
    </citation>
    <scope>NUCLEOTIDE SEQUENCE [LARGE SCALE GENOMIC DNA]</scope>
    <source>
        <strain evidence="7">NRRL B-41092</strain>
    </source>
</reference>
<dbReference type="PIRSF" id="PIRSF006806">
    <property type="entry name" value="FTHF_cligase"/>
    <property type="match status" value="1"/>
</dbReference>
<evidence type="ECO:0000256" key="5">
    <source>
        <dbReference type="RuleBase" id="RU361279"/>
    </source>
</evidence>
<dbReference type="PANTHER" id="PTHR23407">
    <property type="entry name" value="ATPASE INHIBITOR/5-FORMYLTETRAHYDROFOLATE CYCLO-LIGASE"/>
    <property type="match status" value="1"/>
</dbReference>
<organism evidence="6 7">
    <name type="scientific">Bacillus nakamurai</name>
    <dbReference type="NCBI Taxonomy" id="1793963"/>
    <lineage>
        <taxon>Bacteria</taxon>
        <taxon>Bacillati</taxon>
        <taxon>Bacillota</taxon>
        <taxon>Bacilli</taxon>
        <taxon>Bacillales</taxon>
        <taxon>Bacillaceae</taxon>
        <taxon>Bacillus</taxon>
    </lineage>
</organism>
<evidence type="ECO:0000256" key="4">
    <source>
        <dbReference type="PIRSR" id="PIRSR006806-1"/>
    </source>
</evidence>
<dbReference type="GO" id="GO:0035999">
    <property type="term" value="P:tetrahydrofolate interconversion"/>
    <property type="evidence" value="ECO:0007669"/>
    <property type="project" value="TreeGrafter"/>
</dbReference>
<evidence type="ECO:0000256" key="1">
    <source>
        <dbReference type="ARBA" id="ARBA00010638"/>
    </source>
</evidence>
<evidence type="ECO:0000256" key="3">
    <source>
        <dbReference type="ARBA" id="ARBA00022840"/>
    </source>
</evidence>
<dbReference type="GO" id="GO:0009396">
    <property type="term" value="P:folic acid-containing compound biosynthetic process"/>
    <property type="evidence" value="ECO:0007669"/>
    <property type="project" value="TreeGrafter"/>
</dbReference>
<comment type="caution">
    <text evidence="6">The sequence shown here is derived from an EMBL/GenBank/DDBJ whole genome shotgun (WGS) entry which is preliminary data.</text>
</comment>
<accession>A0A150F6K5</accession>
<dbReference type="InterPro" id="IPR002698">
    <property type="entry name" value="FTHF_cligase"/>
</dbReference>
<keyword evidence="6" id="KW-0436">Ligase</keyword>
<dbReference type="GO" id="GO:0005524">
    <property type="term" value="F:ATP binding"/>
    <property type="evidence" value="ECO:0007669"/>
    <property type="project" value="UniProtKB-KW"/>
</dbReference>
<comment type="similarity">
    <text evidence="1 5">Belongs to the 5-formyltetrahydrofolate cyclo-ligase family.</text>
</comment>
<evidence type="ECO:0000313" key="7">
    <source>
        <dbReference type="Proteomes" id="UP000075430"/>
    </source>
</evidence>
<dbReference type="InterPro" id="IPR024185">
    <property type="entry name" value="FTHF_cligase-like_sf"/>
</dbReference>
<dbReference type="STRING" id="1793963.AXI58_16935"/>
<sequence>MKAQIRKKIKTKLSEITESEWEAKFLMICEKLFSLKEWEQARMIAITISRGLEIPTRPIIEQAWKEGKQVCIPKCSPGTGAMQFRTFSSDDQLETVYAGLSEPIVSRTEEVKQKAIDLVIVPGVGFDREGFRIGYGGGYYDRFLAGYDGRTVSLLFDCQLTNDIPRMPHDIPVDILLTESETIT</sequence>
<keyword evidence="2 4" id="KW-0547">Nucleotide-binding</keyword>
<dbReference type="GO" id="GO:0046872">
    <property type="term" value="F:metal ion binding"/>
    <property type="evidence" value="ECO:0007669"/>
    <property type="project" value="UniProtKB-KW"/>
</dbReference>
<feature type="binding site" evidence="4">
    <location>
        <position position="53"/>
    </location>
    <ligand>
        <name>substrate</name>
    </ligand>
</feature>
<comment type="cofactor">
    <cofactor evidence="5">
        <name>Mg(2+)</name>
        <dbReference type="ChEBI" id="CHEBI:18420"/>
    </cofactor>
</comment>
<dbReference type="Pfam" id="PF01812">
    <property type="entry name" value="5-FTHF_cyc-lig"/>
    <property type="match status" value="1"/>
</dbReference>
<keyword evidence="5" id="KW-0460">Magnesium</keyword>
<dbReference type="EC" id="6.3.3.2" evidence="5"/>
<dbReference type="Gene3D" id="3.40.50.10420">
    <property type="entry name" value="NagB/RpiA/CoA transferase-like"/>
    <property type="match status" value="1"/>
</dbReference>
<dbReference type="RefSeq" id="WP_061521944.1">
    <property type="nucleotide sequence ID" value="NZ_JAJJBV010000019.1"/>
</dbReference>
<dbReference type="NCBIfam" id="TIGR02727">
    <property type="entry name" value="MTHFS_bact"/>
    <property type="match status" value="1"/>
</dbReference>
<protein>
    <recommendedName>
        <fullName evidence="5">5-formyltetrahydrofolate cyclo-ligase</fullName>
        <ecNumber evidence="5">6.3.3.2</ecNumber>
    </recommendedName>
</protein>
<keyword evidence="3 4" id="KW-0067">ATP-binding</keyword>
<keyword evidence="5" id="KW-0479">Metal-binding</keyword>
<dbReference type="InterPro" id="IPR037171">
    <property type="entry name" value="NagB/RpiA_transferase-like"/>
</dbReference>
<name>A0A150F6K5_9BACI</name>
<dbReference type="EMBL" id="LSBA01000017">
    <property type="protein sequence ID" value="KXZ18496.1"/>
    <property type="molecule type" value="Genomic_DNA"/>
</dbReference>
<dbReference type="Proteomes" id="UP000075430">
    <property type="component" value="Unassembled WGS sequence"/>
</dbReference>
<comment type="catalytic activity">
    <reaction evidence="5">
        <text>(6S)-5-formyl-5,6,7,8-tetrahydrofolate + ATP = (6R)-5,10-methenyltetrahydrofolate + ADP + phosphate</text>
        <dbReference type="Rhea" id="RHEA:10488"/>
        <dbReference type="ChEBI" id="CHEBI:30616"/>
        <dbReference type="ChEBI" id="CHEBI:43474"/>
        <dbReference type="ChEBI" id="CHEBI:57455"/>
        <dbReference type="ChEBI" id="CHEBI:57457"/>
        <dbReference type="ChEBI" id="CHEBI:456216"/>
        <dbReference type="EC" id="6.3.3.2"/>
    </reaction>
</comment>
<feature type="binding site" evidence="4">
    <location>
        <position position="48"/>
    </location>
    <ligand>
        <name>substrate</name>
    </ligand>
</feature>
<proteinExistence type="inferred from homology"/>
<dbReference type="OrthoDB" id="9801938at2"/>
<dbReference type="SUPFAM" id="SSF100950">
    <property type="entry name" value="NagB/RpiA/CoA transferase-like"/>
    <property type="match status" value="1"/>
</dbReference>
<feature type="binding site" evidence="4">
    <location>
        <begin position="2"/>
        <end position="6"/>
    </location>
    <ligand>
        <name>ATP</name>
        <dbReference type="ChEBI" id="CHEBI:30616"/>
    </ligand>
</feature>
<evidence type="ECO:0000256" key="2">
    <source>
        <dbReference type="ARBA" id="ARBA00022741"/>
    </source>
</evidence>